<evidence type="ECO:0000256" key="1">
    <source>
        <dbReference type="SAM" id="MobiDB-lite"/>
    </source>
</evidence>
<evidence type="ECO:0000259" key="2">
    <source>
        <dbReference type="PROSITE" id="PS50041"/>
    </source>
</evidence>
<feature type="compositionally biased region" description="Basic residues" evidence="1">
    <location>
        <begin position="139"/>
        <end position="154"/>
    </location>
</feature>
<proteinExistence type="predicted"/>
<dbReference type="AlphaFoldDB" id="A0AA36M845"/>
<dbReference type="Pfam" id="PF00059">
    <property type="entry name" value="Lectin_C"/>
    <property type="match status" value="1"/>
</dbReference>
<reference evidence="3" key="1">
    <citation type="submission" date="2023-07" db="EMBL/GenBank/DDBJ databases">
        <authorList>
            <consortium name="CYATHOMIX"/>
        </authorList>
    </citation>
    <scope>NUCLEOTIDE SEQUENCE</scope>
    <source>
        <strain evidence="3">N/A</strain>
    </source>
</reference>
<feature type="region of interest" description="Disordered" evidence="1">
    <location>
        <begin position="138"/>
        <end position="178"/>
    </location>
</feature>
<dbReference type="Proteomes" id="UP001176961">
    <property type="component" value="Unassembled WGS sequence"/>
</dbReference>
<name>A0AA36M845_CYLNA</name>
<dbReference type="PROSITE" id="PS50041">
    <property type="entry name" value="C_TYPE_LECTIN_2"/>
    <property type="match status" value="1"/>
</dbReference>
<sequence>MLLVLLALISTVNGGQIKPGNIVRMRHPITQYRNVPKVVMVNSEITYFVNVRKNQTINLKNEEERQHNMQAQEPRDLMRNPIRRRNKKVITDTPRQESLSNFVRGRSKIDADTSREDSLRNPMRSPMITKIMLDISSTKRTRERTSTKRPKKWKTTSTWKARSRGRSRKSSMTSRSTVIRSASGTGKVEYDVWIVFKRREYMVKRDAKSFDDAEASCKKFGAHLVSIHSEEENNFIHKITSTGSKIKSFKEFVYIGLRLNSKNEWEWIDGSGFNYKNWAEHQPDLPDREKCAQFHQAPSNLVYVKEYHWNSIPCDLKMKYYVCKKNRQ</sequence>
<organism evidence="3 4">
    <name type="scientific">Cylicocyclus nassatus</name>
    <name type="common">Nematode worm</name>
    <dbReference type="NCBI Taxonomy" id="53992"/>
    <lineage>
        <taxon>Eukaryota</taxon>
        <taxon>Metazoa</taxon>
        <taxon>Ecdysozoa</taxon>
        <taxon>Nematoda</taxon>
        <taxon>Chromadorea</taxon>
        <taxon>Rhabditida</taxon>
        <taxon>Rhabditina</taxon>
        <taxon>Rhabditomorpha</taxon>
        <taxon>Strongyloidea</taxon>
        <taxon>Strongylidae</taxon>
        <taxon>Cylicocyclus</taxon>
    </lineage>
</organism>
<feature type="domain" description="C-type lectin" evidence="2">
    <location>
        <begin position="196"/>
        <end position="320"/>
    </location>
</feature>
<dbReference type="InterPro" id="IPR050111">
    <property type="entry name" value="C-type_lectin/snaclec_domain"/>
</dbReference>
<accession>A0AA36M845</accession>
<gene>
    <name evidence="3" type="ORF">CYNAS_LOCUS13231</name>
</gene>
<evidence type="ECO:0000313" key="4">
    <source>
        <dbReference type="Proteomes" id="UP001176961"/>
    </source>
</evidence>
<keyword evidence="4" id="KW-1185">Reference proteome</keyword>
<comment type="caution">
    <text evidence="3">The sequence shown here is derived from an EMBL/GenBank/DDBJ whole genome shotgun (WGS) entry which is preliminary data.</text>
</comment>
<dbReference type="Gene3D" id="3.10.100.10">
    <property type="entry name" value="Mannose-Binding Protein A, subunit A"/>
    <property type="match status" value="1"/>
</dbReference>
<dbReference type="SMART" id="SM00034">
    <property type="entry name" value="CLECT"/>
    <property type="match status" value="1"/>
</dbReference>
<dbReference type="EMBL" id="CATQJL010000305">
    <property type="protein sequence ID" value="CAJ0601248.1"/>
    <property type="molecule type" value="Genomic_DNA"/>
</dbReference>
<evidence type="ECO:0000313" key="3">
    <source>
        <dbReference type="EMBL" id="CAJ0601248.1"/>
    </source>
</evidence>
<dbReference type="InterPro" id="IPR016187">
    <property type="entry name" value="CTDL_fold"/>
</dbReference>
<dbReference type="CDD" id="cd00037">
    <property type="entry name" value="CLECT"/>
    <property type="match status" value="1"/>
</dbReference>
<dbReference type="PANTHER" id="PTHR22803">
    <property type="entry name" value="MANNOSE, PHOSPHOLIPASE, LECTIN RECEPTOR RELATED"/>
    <property type="match status" value="1"/>
</dbReference>
<dbReference type="SUPFAM" id="SSF56436">
    <property type="entry name" value="C-type lectin-like"/>
    <property type="match status" value="1"/>
</dbReference>
<dbReference type="InterPro" id="IPR001304">
    <property type="entry name" value="C-type_lectin-like"/>
</dbReference>
<protein>
    <recommendedName>
        <fullName evidence="2">C-type lectin domain-containing protein</fullName>
    </recommendedName>
</protein>
<dbReference type="InterPro" id="IPR016186">
    <property type="entry name" value="C-type_lectin-like/link_sf"/>
</dbReference>